<evidence type="ECO:0000313" key="6">
    <source>
        <dbReference type="EMBL" id="KGT87227.1"/>
    </source>
</evidence>
<name>A0A0A3YKA0_9GAMM</name>
<keyword evidence="3" id="KW-0808">Transferase</keyword>
<protein>
    <recommendedName>
        <fullName evidence="4">Methyltransferase</fullName>
        <ecNumber evidence="4">2.1.1.-</ecNumber>
    </recommendedName>
</protein>
<comment type="caution">
    <text evidence="6">The sequence shown here is derived from an EMBL/GenBank/DDBJ whole genome shotgun (WGS) entry which is preliminary data.</text>
</comment>
<dbReference type="RefSeq" id="WP_034898475.1">
    <property type="nucleotide sequence ID" value="NZ_JRUQ01000076.1"/>
</dbReference>
<evidence type="ECO:0000256" key="4">
    <source>
        <dbReference type="RuleBase" id="RU362026"/>
    </source>
</evidence>
<proteinExistence type="inferred from homology"/>
<feature type="domain" description="DNA methylase N-4/N-6" evidence="5">
    <location>
        <begin position="29"/>
        <end position="346"/>
    </location>
</feature>
<organism evidence="6 7">
    <name type="scientific">Erwinia typographi</name>
    <dbReference type="NCBI Taxonomy" id="371042"/>
    <lineage>
        <taxon>Bacteria</taxon>
        <taxon>Pseudomonadati</taxon>
        <taxon>Pseudomonadota</taxon>
        <taxon>Gammaproteobacteria</taxon>
        <taxon>Enterobacterales</taxon>
        <taxon>Erwiniaceae</taxon>
        <taxon>Erwinia</taxon>
    </lineage>
</organism>
<evidence type="ECO:0000256" key="3">
    <source>
        <dbReference type="ARBA" id="ARBA00022679"/>
    </source>
</evidence>
<gene>
    <name evidence="6" type="ORF">NG99_23680</name>
</gene>
<comment type="similarity">
    <text evidence="1 4">Belongs to the N(4)/N(6)-methyltransferase family.</text>
</comment>
<dbReference type="InterPro" id="IPR001091">
    <property type="entry name" value="RM_Methyltransferase"/>
</dbReference>
<dbReference type="PROSITE" id="PS00092">
    <property type="entry name" value="N6_MTASE"/>
    <property type="match status" value="1"/>
</dbReference>
<dbReference type="GO" id="GO:0032259">
    <property type="term" value="P:methylation"/>
    <property type="evidence" value="ECO:0007669"/>
    <property type="project" value="UniProtKB-KW"/>
</dbReference>
<dbReference type="OrthoDB" id="9816043at2"/>
<dbReference type="InterPro" id="IPR002941">
    <property type="entry name" value="DNA_methylase_N4/N6"/>
</dbReference>
<dbReference type="eggNOG" id="COG2189">
    <property type="taxonomic scope" value="Bacteria"/>
</dbReference>
<dbReference type="STRING" id="371042.NG99_23680"/>
<dbReference type="EC" id="2.1.1.-" evidence="4"/>
<dbReference type="InterPro" id="IPR002052">
    <property type="entry name" value="DNA_methylase_N6_adenine_CS"/>
</dbReference>
<dbReference type="PRINTS" id="PR00508">
    <property type="entry name" value="S21N4MTFRASE"/>
</dbReference>
<keyword evidence="7" id="KW-1185">Reference proteome</keyword>
<dbReference type="SUPFAM" id="SSF53335">
    <property type="entry name" value="S-adenosyl-L-methionine-dependent methyltransferases"/>
    <property type="match status" value="1"/>
</dbReference>
<reference evidence="6 7" key="1">
    <citation type="submission" date="2014-10" db="EMBL/GenBank/DDBJ databases">
        <title>Genome sequence of Erwinia typographi M043b.</title>
        <authorList>
            <person name="Chan K.-G."/>
            <person name="Tan W.-S."/>
        </authorList>
    </citation>
    <scope>NUCLEOTIDE SEQUENCE [LARGE SCALE GENOMIC DNA]</scope>
    <source>
        <strain evidence="6 7">M043b</strain>
    </source>
</reference>
<evidence type="ECO:0000256" key="2">
    <source>
        <dbReference type="ARBA" id="ARBA00022603"/>
    </source>
</evidence>
<dbReference type="EMBL" id="JRUQ01000076">
    <property type="protein sequence ID" value="KGT87227.1"/>
    <property type="molecule type" value="Genomic_DNA"/>
</dbReference>
<accession>A0A0A3YKA0</accession>
<dbReference type="GO" id="GO:0008170">
    <property type="term" value="F:N-methyltransferase activity"/>
    <property type="evidence" value="ECO:0007669"/>
    <property type="project" value="InterPro"/>
</dbReference>
<dbReference type="Pfam" id="PF01555">
    <property type="entry name" value="N6_N4_Mtase"/>
    <property type="match status" value="1"/>
</dbReference>
<evidence type="ECO:0000313" key="7">
    <source>
        <dbReference type="Proteomes" id="UP000030351"/>
    </source>
</evidence>
<keyword evidence="2 6" id="KW-0489">Methyltransferase</keyword>
<dbReference type="AlphaFoldDB" id="A0A0A3YKA0"/>
<dbReference type="Gene3D" id="3.40.50.150">
    <property type="entry name" value="Vaccinia Virus protein VP39"/>
    <property type="match status" value="1"/>
</dbReference>
<evidence type="ECO:0000259" key="5">
    <source>
        <dbReference type="Pfam" id="PF01555"/>
    </source>
</evidence>
<evidence type="ECO:0000256" key="1">
    <source>
        <dbReference type="ARBA" id="ARBA00006594"/>
    </source>
</evidence>
<sequence length="355" mass="40634">MKNTVNLNSINLVNADSLQFIKTLPDNSIDLIATDPPYYRVKNCAWDRQWESVSDYLAWLDEYLAEFWRVLKPAGSLYLFCGSRLASDTELLVRQRMNVLNHIIWAKPSGPWKRQNKESLRQYFPATERIIFAEHYGAEGFAKGQAGYASKCAELKGQVLAPLIEYFANAREQLGISAKEINAATGSQMCSHWFSRSQWQLPNREQYERLQELFSEKAAAARVSSPLRTSHTGLVEEFDALDRDYRELRMQYDDLRQQYEHLRRPFSVSVEVPYTDVWQFPPVASYPGKHPCEKPAALMEHIIIASSRPGDVVADFFMGSGATLKAAVKHGRSAIGVELEEERFIQTQEEINRLT</sequence>
<dbReference type="Proteomes" id="UP000030351">
    <property type="component" value="Unassembled WGS sequence"/>
</dbReference>
<dbReference type="GO" id="GO:0003677">
    <property type="term" value="F:DNA binding"/>
    <property type="evidence" value="ECO:0007669"/>
    <property type="project" value="InterPro"/>
</dbReference>
<dbReference type="InterPro" id="IPR029063">
    <property type="entry name" value="SAM-dependent_MTases_sf"/>
</dbReference>